<organism evidence="15 16">
    <name type="scientific">Pseudotenacibaculum haliotis</name>
    <dbReference type="NCBI Taxonomy" id="1862138"/>
    <lineage>
        <taxon>Bacteria</taxon>
        <taxon>Pseudomonadati</taxon>
        <taxon>Bacteroidota</taxon>
        <taxon>Flavobacteriia</taxon>
        <taxon>Flavobacteriales</taxon>
        <taxon>Flavobacteriaceae</taxon>
        <taxon>Pseudotenacibaculum</taxon>
    </lineage>
</organism>
<evidence type="ECO:0000259" key="13">
    <source>
        <dbReference type="Pfam" id="PF01433"/>
    </source>
</evidence>
<dbReference type="PRINTS" id="PR00756">
    <property type="entry name" value="ALADIPTASE"/>
</dbReference>
<gene>
    <name evidence="15" type="ORF">ACFSRZ_09835</name>
</gene>
<dbReference type="Gene3D" id="2.60.40.1730">
    <property type="entry name" value="tricorn interacting facor f3 domain"/>
    <property type="match status" value="1"/>
</dbReference>
<evidence type="ECO:0000313" key="15">
    <source>
        <dbReference type="EMBL" id="MFD2567673.1"/>
    </source>
</evidence>
<dbReference type="InterPro" id="IPR050344">
    <property type="entry name" value="Peptidase_M1_aminopeptidases"/>
</dbReference>
<accession>A0ABW5LUG7</accession>
<dbReference type="RefSeq" id="WP_379666383.1">
    <property type="nucleotide sequence ID" value="NZ_JBHULH010000004.1"/>
</dbReference>
<reference evidence="16" key="1">
    <citation type="journal article" date="2019" name="Int. J. Syst. Evol. Microbiol.">
        <title>The Global Catalogue of Microorganisms (GCM) 10K type strain sequencing project: providing services to taxonomists for standard genome sequencing and annotation.</title>
        <authorList>
            <consortium name="The Broad Institute Genomics Platform"/>
            <consortium name="The Broad Institute Genome Sequencing Center for Infectious Disease"/>
            <person name="Wu L."/>
            <person name="Ma J."/>
        </authorList>
    </citation>
    <scope>NUCLEOTIDE SEQUENCE [LARGE SCALE GENOMIC DNA]</scope>
    <source>
        <strain evidence="16">KCTC 52127</strain>
    </source>
</reference>
<dbReference type="PANTHER" id="PTHR11533:SF174">
    <property type="entry name" value="PUROMYCIN-SENSITIVE AMINOPEPTIDASE-RELATED"/>
    <property type="match status" value="1"/>
</dbReference>
<keyword evidence="12" id="KW-0732">Signal</keyword>
<dbReference type="InterPro" id="IPR016024">
    <property type="entry name" value="ARM-type_fold"/>
</dbReference>
<dbReference type="SUPFAM" id="SSF55486">
    <property type="entry name" value="Metalloproteases ('zincins'), catalytic domain"/>
    <property type="match status" value="1"/>
</dbReference>
<sequence>MKFQKALILIFVFIFSFSNAQQDPLSIYRGERDKINNLVHTKLKVDFDFANRQLNGEEWVTLTPHFFPTSKVTLDAKAMLIGEISLGGQKLEYNYDGYEIIIDLPREYKKGEEYTLYIKYTARPEKVKQKGSNAITGAKGLYFINPQGLQKDKPIQVWTQGETEASSCWFPTIDAPNQKTSQEIYITVPDKFVTLSNGKLVNQEKKGTNRTDYWKFDQKHAPYLFFMGVGEFEIIEDKYKNIPVNYYVEKKYAPYAKEIFGDTPEMIGFFAEKLGVEYPWNKYSQIVARDYVSGAMENTTAVIHGEQANQMKGQLIDENRQENTIAHEIFHHWFGNLVTTESWSNLALNESFANYSEYLWREHKYGKENADAHLFENSKIYKDNKDLYDKDLVRFYYVDKEDMFDAVSYNKGGAILHMLRNYLGDEAFFTGLKKYLTDYKYKAAEAHQLRLTLEEVSGKDLNWFFNQWFFGSGHPKVEVSYDYNTLEKTVTVNFIQTQAKEFKFPIAIDIFENGKKIRHNVFVDGRDASFKFSFSSKSPDLIQVNADGVLLADFFENKILSDYIFQLKNTENFQHRREALLEVVKSQDDKKAFNAVVGALDDPNYKIRILALENIDLINKWSKKTAIDKIKRMADSDKKTLVRAAAIETLGKLTDPELKPIFDKALQSESYNVLGKALVGMYYIDKEYAIKRSKELPLEVKNIIATPLTRIYIEEKDDSEMVFIANNVLSGMFLNNNPKIQAIYQKAYEQIANSNNTDAIQNLVNDIVAKGNQYRQFNFDKVGINLLRQMVEKQKKVNKSNKLKNIEVIRTGIAQLVQ</sequence>
<evidence type="ECO:0000256" key="5">
    <source>
        <dbReference type="ARBA" id="ARBA00015611"/>
    </source>
</evidence>
<evidence type="ECO:0000259" key="14">
    <source>
        <dbReference type="Pfam" id="PF17900"/>
    </source>
</evidence>
<evidence type="ECO:0000256" key="10">
    <source>
        <dbReference type="ARBA" id="ARBA00022833"/>
    </source>
</evidence>
<evidence type="ECO:0000256" key="1">
    <source>
        <dbReference type="ARBA" id="ARBA00000098"/>
    </source>
</evidence>
<feature type="chain" id="PRO_5046912831" description="Aminopeptidase N" evidence="12">
    <location>
        <begin position="21"/>
        <end position="818"/>
    </location>
</feature>
<dbReference type="InterPro" id="IPR014782">
    <property type="entry name" value="Peptidase_M1_dom"/>
</dbReference>
<comment type="cofactor">
    <cofactor evidence="2">
        <name>Zn(2+)</name>
        <dbReference type="ChEBI" id="CHEBI:29105"/>
    </cofactor>
</comment>
<evidence type="ECO:0000256" key="4">
    <source>
        <dbReference type="ARBA" id="ARBA00012564"/>
    </source>
</evidence>
<evidence type="ECO:0000256" key="2">
    <source>
        <dbReference type="ARBA" id="ARBA00001947"/>
    </source>
</evidence>
<keyword evidence="10" id="KW-0862">Zinc</keyword>
<dbReference type="Proteomes" id="UP001597508">
    <property type="component" value="Unassembled WGS sequence"/>
</dbReference>
<comment type="catalytic activity">
    <reaction evidence="1">
        <text>Release of an N-terminal amino acid, Xaa-|-Yaa- from a peptide, amide or arylamide. Xaa is preferably Ala, but may be most amino acids including Pro (slow action). When a terminal hydrophobic residue is followed by a prolyl residue, the two may be released as an intact Xaa-Pro dipeptide.</text>
        <dbReference type="EC" id="3.4.11.2"/>
    </reaction>
</comment>
<dbReference type="EC" id="3.4.11.2" evidence="4"/>
<feature type="domain" description="Peptidase M1 membrane alanine aminopeptidase" evidence="13">
    <location>
        <begin position="263"/>
        <end position="468"/>
    </location>
</feature>
<comment type="similarity">
    <text evidence="3">Belongs to the peptidase M1 family.</text>
</comment>
<dbReference type="InterPro" id="IPR011989">
    <property type="entry name" value="ARM-like"/>
</dbReference>
<dbReference type="GO" id="GO:0004177">
    <property type="term" value="F:aminopeptidase activity"/>
    <property type="evidence" value="ECO:0007669"/>
    <property type="project" value="UniProtKB-KW"/>
</dbReference>
<evidence type="ECO:0000256" key="9">
    <source>
        <dbReference type="ARBA" id="ARBA00022801"/>
    </source>
</evidence>
<comment type="caution">
    <text evidence="15">The sequence shown here is derived from an EMBL/GenBank/DDBJ whole genome shotgun (WGS) entry which is preliminary data.</text>
</comment>
<dbReference type="SUPFAM" id="SSF48371">
    <property type="entry name" value="ARM repeat"/>
    <property type="match status" value="1"/>
</dbReference>
<evidence type="ECO:0000256" key="8">
    <source>
        <dbReference type="ARBA" id="ARBA00022723"/>
    </source>
</evidence>
<keyword evidence="11" id="KW-0482">Metalloprotease</keyword>
<evidence type="ECO:0000256" key="7">
    <source>
        <dbReference type="ARBA" id="ARBA00022670"/>
    </source>
</evidence>
<keyword evidence="8" id="KW-0479">Metal-binding</keyword>
<dbReference type="SUPFAM" id="SSF63737">
    <property type="entry name" value="Leukotriene A4 hydrolase N-terminal domain"/>
    <property type="match status" value="1"/>
</dbReference>
<keyword evidence="7" id="KW-0645">Protease</keyword>
<keyword evidence="16" id="KW-1185">Reference proteome</keyword>
<dbReference type="Pfam" id="PF13646">
    <property type="entry name" value="HEAT_2"/>
    <property type="match status" value="1"/>
</dbReference>
<dbReference type="InterPro" id="IPR027268">
    <property type="entry name" value="Peptidase_M4/M1_CTD_sf"/>
</dbReference>
<evidence type="ECO:0000256" key="11">
    <source>
        <dbReference type="ARBA" id="ARBA00023049"/>
    </source>
</evidence>
<evidence type="ECO:0000256" key="6">
    <source>
        <dbReference type="ARBA" id="ARBA00022438"/>
    </source>
</evidence>
<evidence type="ECO:0000313" key="16">
    <source>
        <dbReference type="Proteomes" id="UP001597508"/>
    </source>
</evidence>
<dbReference type="Pfam" id="PF17900">
    <property type="entry name" value="Peptidase_M1_N"/>
    <property type="match status" value="1"/>
</dbReference>
<proteinExistence type="inferred from homology"/>
<dbReference type="PANTHER" id="PTHR11533">
    <property type="entry name" value="PROTEASE M1 ZINC METALLOPROTEASE"/>
    <property type="match status" value="1"/>
</dbReference>
<feature type="domain" description="Aminopeptidase N-like N-terminal" evidence="14">
    <location>
        <begin position="40"/>
        <end position="219"/>
    </location>
</feature>
<dbReference type="Gene3D" id="1.10.390.10">
    <property type="entry name" value="Neutral Protease Domain 2"/>
    <property type="match status" value="1"/>
</dbReference>
<dbReference type="InterPro" id="IPR045357">
    <property type="entry name" value="Aminopeptidase_N-like_N"/>
</dbReference>
<keyword evidence="9" id="KW-0378">Hydrolase</keyword>
<dbReference type="InterPro" id="IPR042097">
    <property type="entry name" value="Aminopeptidase_N-like_N_sf"/>
</dbReference>
<dbReference type="CDD" id="cd09603">
    <property type="entry name" value="M1_APN_like"/>
    <property type="match status" value="1"/>
</dbReference>
<evidence type="ECO:0000256" key="3">
    <source>
        <dbReference type="ARBA" id="ARBA00010136"/>
    </source>
</evidence>
<keyword evidence="6 15" id="KW-0031">Aminopeptidase</keyword>
<protein>
    <recommendedName>
        <fullName evidence="5">Aminopeptidase N</fullName>
        <ecNumber evidence="4">3.4.11.2</ecNumber>
    </recommendedName>
</protein>
<dbReference type="InterPro" id="IPR001930">
    <property type="entry name" value="Peptidase_M1"/>
</dbReference>
<evidence type="ECO:0000256" key="12">
    <source>
        <dbReference type="SAM" id="SignalP"/>
    </source>
</evidence>
<name>A0ABW5LUG7_9FLAO</name>
<feature type="signal peptide" evidence="12">
    <location>
        <begin position="1"/>
        <end position="20"/>
    </location>
</feature>
<dbReference type="EMBL" id="JBHULH010000004">
    <property type="protein sequence ID" value="MFD2567673.1"/>
    <property type="molecule type" value="Genomic_DNA"/>
</dbReference>
<dbReference type="Gene3D" id="1.25.10.10">
    <property type="entry name" value="Leucine-rich Repeat Variant"/>
    <property type="match status" value="1"/>
</dbReference>
<dbReference type="Pfam" id="PF01433">
    <property type="entry name" value="Peptidase_M1"/>
    <property type="match status" value="1"/>
</dbReference>